<dbReference type="Proteomes" id="UP001189429">
    <property type="component" value="Unassembled WGS sequence"/>
</dbReference>
<accession>A0ABN9YBW3</accession>
<protein>
    <submittedName>
        <fullName evidence="1">Uncharacterized protein</fullName>
    </submittedName>
</protein>
<name>A0ABN9YBW3_9DINO</name>
<evidence type="ECO:0000313" key="1">
    <source>
        <dbReference type="EMBL" id="CAK0909966.1"/>
    </source>
</evidence>
<dbReference type="EMBL" id="CAUYUJ010022298">
    <property type="protein sequence ID" value="CAK0909966.1"/>
    <property type="molecule type" value="Genomic_DNA"/>
</dbReference>
<comment type="caution">
    <text evidence="1">The sequence shown here is derived from an EMBL/GenBank/DDBJ whole genome shotgun (WGS) entry which is preliminary data.</text>
</comment>
<evidence type="ECO:0000313" key="2">
    <source>
        <dbReference type="Proteomes" id="UP001189429"/>
    </source>
</evidence>
<organism evidence="1 2">
    <name type="scientific">Prorocentrum cordatum</name>
    <dbReference type="NCBI Taxonomy" id="2364126"/>
    <lineage>
        <taxon>Eukaryota</taxon>
        <taxon>Sar</taxon>
        <taxon>Alveolata</taxon>
        <taxon>Dinophyceae</taxon>
        <taxon>Prorocentrales</taxon>
        <taxon>Prorocentraceae</taxon>
        <taxon>Prorocentrum</taxon>
    </lineage>
</organism>
<proteinExistence type="predicted"/>
<keyword evidence="2" id="KW-1185">Reference proteome</keyword>
<gene>
    <name evidence="1" type="ORF">PCOR1329_LOCUS84256</name>
</gene>
<sequence>MPAAAGSPDRSRRQSCCDGTFDDCIDSIVVERSGDVVTGTSLLENRGILEFLAMFKIILESSITCGLTCALASISDGVQKRMADLVVPAGEKKFRERIHEPVVAFLEENRPALAQFGAPLLLIAAGVPHQIFWVYGNTRTVKLLVGVHGFRGWKVWKHLLRFASSGLITVAIAQAFATAPFRISAAVKDLRRGIHDFRCQQPMLHTQISAIHAVMDETDFGIAVGDSLVITGSLIVKTAITVGSMFGMIMSLVDNVMGYESATRDSMTSQSDQLSAIEGRLEKLTDPMRPKELQALRESIESSISRIKALCGSQAAAGGTVSHKR</sequence>
<reference evidence="1" key="1">
    <citation type="submission" date="2023-10" db="EMBL/GenBank/DDBJ databases">
        <authorList>
            <person name="Chen Y."/>
            <person name="Shah S."/>
            <person name="Dougan E. K."/>
            <person name="Thang M."/>
            <person name="Chan C."/>
        </authorList>
    </citation>
    <scope>NUCLEOTIDE SEQUENCE [LARGE SCALE GENOMIC DNA]</scope>
</reference>